<dbReference type="Proteomes" id="UP000275024">
    <property type="component" value="Unassembled WGS sequence"/>
</dbReference>
<feature type="domain" description="Htaa" evidence="4">
    <location>
        <begin position="248"/>
        <end position="396"/>
    </location>
</feature>
<dbReference type="RefSeq" id="WP_120695814.1">
    <property type="nucleotide sequence ID" value="NZ_RBDX01000002.1"/>
</dbReference>
<evidence type="ECO:0000256" key="1">
    <source>
        <dbReference type="SAM" id="MobiDB-lite"/>
    </source>
</evidence>
<feature type="region of interest" description="Disordered" evidence="1">
    <location>
        <begin position="130"/>
        <end position="152"/>
    </location>
</feature>
<feature type="compositionally biased region" description="Basic and acidic residues" evidence="1">
    <location>
        <begin position="234"/>
        <end position="244"/>
    </location>
</feature>
<evidence type="ECO:0000259" key="4">
    <source>
        <dbReference type="Pfam" id="PF04213"/>
    </source>
</evidence>
<evidence type="ECO:0000313" key="7">
    <source>
        <dbReference type="Proteomes" id="UP000268652"/>
    </source>
</evidence>
<comment type="caution">
    <text evidence="5">The sequence shown here is derived from an EMBL/GenBank/DDBJ whole genome shotgun (WGS) entry which is preliminary data.</text>
</comment>
<evidence type="ECO:0000256" key="2">
    <source>
        <dbReference type="SAM" id="Phobius"/>
    </source>
</evidence>
<feature type="region of interest" description="Disordered" evidence="1">
    <location>
        <begin position="471"/>
        <end position="497"/>
    </location>
</feature>
<name>A0A3A9X119_9ACTN</name>
<keyword evidence="2" id="KW-0472">Membrane</keyword>
<dbReference type="AlphaFoldDB" id="A0A3A9X119"/>
<keyword evidence="2" id="KW-1133">Transmembrane helix</keyword>
<feature type="transmembrane region" description="Helical" evidence="2">
    <location>
        <begin position="447"/>
        <end position="466"/>
    </location>
</feature>
<keyword evidence="3" id="KW-0732">Signal</keyword>
<feature type="region of interest" description="Disordered" evidence="1">
    <location>
        <begin position="412"/>
        <end position="444"/>
    </location>
</feature>
<keyword evidence="2" id="KW-0812">Transmembrane</keyword>
<evidence type="ECO:0000313" key="5">
    <source>
        <dbReference type="EMBL" id="RKN12147.1"/>
    </source>
</evidence>
<feature type="compositionally biased region" description="Low complexity" evidence="1">
    <location>
        <begin position="472"/>
        <end position="491"/>
    </location>
</feature>
<dbReference type="Proteomes" id="UP000268652">
    <property type="component" value="Unassembled WGS sequence"/>
</dbReference>
<dbReference type="OrthoDB" id="7210788at2"/>
<dbReference type="Pfam" id="PF04213">
    <property type="entry name" value="HtaA"/>
    <property type="match status" value="2"/>
</dbReference>
<feature type="domain" description="Htaa" evidence="4">
    <location>
        <begin position="44"/>
        <end position="208"/>
    </location>
</feature>
<feature type="compositionally biased region" description="Basic and acidic residues" evidence="1">
    <location>
        <begin position="139"/>
        <end position="148"/>
    </location>
</feature>
<proteinExistence type="predicted"/>
<feature type="region of interest" description="Disordered" evidence="1">
    <location>
        <begin position="211"/>
        <end position="244"/>
    </location>
</feature>
<dbReference type="InterPro" id="IPR007331">
    <property type="entry name" value="Htaa"/>
</dbReference>
<evidence type="ECO:0000313" key="6">
    <source>
        <dbReference type="EMBL" id="RKN25800.1"/>
    </source>
</evidence>
<evidence type="ECO:0000256" key="3">
    <source>
        <dbReference type="SAM" id="SignalP"/>
    </source>
</evidence>
<reference evidence="7 8" key="1">
    <citation type="submission" date="2018-09" db="EMBL/GenBank/DDBJ databases">
        <title>Streptomyces sp. nov. DS1-2, an endophytic actinomycete isolated from roots of Dendrobium scabrilingue.</title>
        <authorList>
            <person name="Kuncharoen N."/>
            <person name="Kudo T."/>
            <person name="Ohkuma M."/>
            <person name="Yuki M."/>
            <person name="Tanasupawat S."/>
        </authorList>
    </citation>
    <scope>NUCLEOTIDE SEQUENCE [LARGE SCALE GENOMIC DNA]</scope>
    <source>
        <strain evidence="5 8">AZ1-7</strain>
        <strain evidence="6 7">DS1-2</strain>
    </source>
</reference>
<accession>A0A3A9X119</accession>
<keyword evidence="7" id="KW-1185">Reference proteome</keyword>
<feature type="signal peptide" evidence="3">
    <location>
        <begin position="1"/>
        <end position="29"/>
    </location>
</feature>
<protein>
    <submittedName>
        <fullName evidence="5">Htaa domain protein</fullName>
    </submittedName>
</protein>
<organism evidence="5 8">
    <name type="scientific">Streptomyces radicis</name>
    <dbReference type="NCBI Taxonomy" id="1750517"/>
    <lineage>
        <taxon>Bacteria</taxon>
        <taxon>Bacillati</taxon>
        <taxon>Actinomycetota</taxon>
        <taxon>Actinomycetes</taxon>
        <taxon>Kitasatosporales</taxon>
        <taxon>Streptomycetaceae</taxon>
        <taxon>Streptomyces</taxon>
    </lineage>
</organism>
<feature type="chain" id="PRO_5017403399" evidence="3">
    <location>
        <begin position="30"/>
        <end position="497"/>
    </location>
</feature>
<gene>
    <name evidence="6" type="ORF">D7318_05940</name>
    <name evidence="5" type="ORF">D7319_04540</name>
</gene>
<dbReference type="EMBL" id="RBDX01000002">
    <property type="protein sequence ID" value="RKN12147.1"/>
    <property type="molecule type" value="Genomic_DNA"/>
</dbReference>
<dbReference type="EMBL" id="RBDY01000003">
    <property type="protein sequence ID" value="RKN25800.1"/>
    <property type="molecule type" value="Genomic_DNA"/>
</dbReference>
<evidence type="ECO:0000313" key="8">
    <source>
        <dbReference type="Proteomes" id="UP000275024"/>
    </source>
</evidence>
<sequence length="497" mass="50070">MLPAPPRRRALTGILTALAVLLPPAAAQAAPAVHPAQERTIAGGRLDWGIRASFQTYVTGPIANGGWTLNGGAATVGESQFRFHSASGGYDQDTGAFTAAYAGGVHFTGHREEDGTPQLDLTISNPTVRVEGGSGTLHADTRSRDRDTGAFTESAQVPLADLDFGGVELRGGTRLAVTGIPATLTAEGATAFAGYYAAGDALDPVTLTADTEEPAAPAPDGPGPSDEPDGEPDDAGRDAGGEREIVDAAVDWGVRRTYREYVTGPVAEGAWELEGGALDGGALFRFPEGEGTVDPGAGAAEVAFAGGVRFTGTGLDLRLDGVTVTVADGTGTLAADVTAEGATEEDQPLVTFEAGPGEPESGLLLLSEVPTELTERGAAAFGDLYAPGTAMDPLTLAIAVDENAELPALPDLGVEPTAEASPEPSDHPEPTPATADSGDGGGASTTTLIATGAAALAALAVAALLLRRRAARAAGPTATTEEETPSTSPSNEESDPS</sequence>